<dbReference type="PROSITE" id="PS01129">
    <property type="entry name" value="PSI_RLU"/>
    <property type="match status" value="1"/>
</dbReference>
<evidence type="ECO:0000313" key="8">
    <source>
        <dbReference type="Proteomes" id="UP000664857"/>
    </source>
</evidence>
<comment type="similarity">
    <text evidence="2 5">Belongs to the pseudouridine synthase RluA family.</text>
</comment>
<dbReference type="SUPFAM" id="SSF55174">
    <property type="entry name" value="Alpha-L RNA-binding motif"/>
    <property type="match status" value="1"/>
</dbReference>
<evidence type="ECO:0000256" key="5">
    <source>
        <dbReference type="RuleBase" id="RU362028"/>
    </source>
</evidence>
<dbReference type="CDD" id="cd02869">
    <property type="entry name" value="PseudoU_synth_RluA_like"/>
    <property type="match status" value="1"/>
</dbReference>
<dbReference type="EC" id="5.4.99.-" evidence="5"/>
<evidence type="ECO:0000256" key="4">
    <source>
        <dbReference type="PROSITE-ProRule" id="PRU00182"/>
    </source>
</evidence>
<dbReference type="InterPro" id="IPR020103">
    <property type="entry name" value="PsdUridine_synth_cat_dom_sf"/>
</dbReference>
<evidence type="ECO:0000256" key="2">
    <source>
        <dbReference type="ARBA" id="ARBA00010876"/>
    </source>
</evidence>
<dbReference type="SUPFAM" id="SSF55120">
    <property type="entry name" value="Pseudouridine synthase"/>
    <property type="match status" value="1"/>
</dbReference>
<dbReference type="NCBIfam" id="TIGR00005">
    <property type="entry name" value="rluA_subfam"/>
    <property type="match status" value="1"/>
</dbReference>
<dbReference type="Gene3D" id="3.10.290.10">
    <property type="entry name" value="RNA-binding S4 domain"/>
    <property type="match status" value="1"/>
</dbReference>
<dbReference type="Gene3D" id="3.30.2350.10">
    <property type="entry name" value="Pseudouridine synthase"/>
    <property type="match status" value="1"/>
</dbReference>
<dbReference type="PANTHER" id="PTHR21600:SF44">
    <property type="entry name" value="RIBOSOMAL LARGE SUBUNIT PSEUDOURIDINE SYNTHASE D"/>
    <property type="match status" value="1"/>
</dbReference>
<accession>A0ABS3HVK7</accession>
<gene>
    <name evidence="7" type="ORF">DOK76_11955</name>
</gene>
<keyword evidence="8" id="KW-1185">Reference proteome</keyword>
<protein>
    <recommendedName>
        <fullName evidence="5">Pseudouridine synthase</fullName>
        <ecNumber evidence="5">5.4.99.-</ecNumber>
    </recommendedName>
</protein>
<keyword evidence="3 5" id="KW-0413">Isomerase</keyword>
<dbReference type="InterPro" id="IPR006224">
    <property type="entry name" value="PsdUridine_synth_RluA-like_CS"/>
</dbReference>
<dbReference type="PROSITE" id="PS50889">
    <property type="entry name" value="S4"/>
    <property type="match status" value="1"/>
</dbReference>
<dbReference type="CDD" id="cd00165">
    <property type="entry name" value="S4"/>
    <property type="match status" value="1"/>
</dbReference>
<proteinExistence type="inferred from homology"/>
<evidence type="ECO:0000259" key="6">
    <source>
        <dbReference type="Pfam" id="PF00849"/>
    </source>
</evidence>
<dbReference type="RefSeq" id="WP_206968090.1">
    <property type="nucleotide sequence ID" value="NZ_JAFLVX010000035.1"/>
</dbReference>
<dbReference type="InterPro" id="IPR050188">
    <property type="entry name" value="RluA_PseudoU_synthase"/>
</dbReference>
<dbReference type="InterPro" id="IPR006225">
    <property type="entry name" value="PsdUridine_synth_RluC/D"/>
</dbReference>
<reference evidence="7 8" key="1">
    <citation type="submission" date="2021-03" db="EMBL/GenBank/DDBJ databases">
        <title>Enterococcal diversity collection.</title>
        <authorList>
            <person name="Gilmore M.S."/>
            <person name="Schwartzman J."/>
            <person name="Van Tyne D."/>
            <person name="Martin M."/>
            <person name="Earl A.M."/>
            <person name="Manson A.L."/>
            <person name="Straub T."/>
            <person name="Salamzade R."/>
            <person name="Saavedra J."/>
            <person name="Lebreton F."/>
            <person name="Prichula J."/>
            <person name="Schaufler K."/>
            <person name="Gaca A."/>
            <person name="Sgardioli B."/>
            <person name="Wagenaar J."/>
            <person name="Strong T."/>
        </authorList>
    </citation>
    <scope>NUCLEOTIDE SEQUENCE [LARGE SCALE GENOMIC DNA]</scope>
    <source>
        <strain evidence="7 8">DIV0080</strain>
    </source>
</reference>
<dbReference type="Proteomes" id="UP000664857">
    <property type="component" value="Unassembled WGS sequence"/>
</dbReference>
<comment type="catalytic activity">
    <reaction evidence="1 5">
        <text>a uridine in RNA = a pseudouridine in RNA</text>
        <dbReference type="Rhea" id="RHEA:48348"/>
        <dbReference type="Rhea" id="RHEA-COMP:12068"/>
        <dbReference type="Rhea" id="RHEA-COMP:12069"/>
        <dbReference type="ChEBI" id="CHEBI:65314"/>
        <dbReference type="ChEBI" id="CHEBI:65315"/>
    </reaction>
</comment>
<dbReference type="EMBL" id="JAFLVX010000035">
    <property type="protein sequence ID" value="MBO0477790.1"/>
    <property type="molecule type" value="Genomic_DNA"/>
</dbReference>
<name>A0ABS3HVK7_9ENTE</name>
<dbReference type="Pfam" id="PF00849">
    <property type="entry name" value="PseudoU_synth_2"/>
    <property type="match status" value="1"/>
</dbReference>
<dbReference type="InterPro" id="IPR006145">
    <property type="entry name" value="PsdUridine_synth_RsuA/RluA"/>
</dbReference>
<organism evidence="7 8">
    <name type="scientific">Candidatus Vagococcus giribetii</name>
    <dbReference type="NCBI Taxonomy" id="2230876"/>
    <lineage>
        <taxon>Bacteria</taxon>
        <taxon>Bacillati</taxon>
        <taxon>Bacillota</taxon>
        <taxon>Bacilli</taxon>
        <taxon>Lactobacillales</taxon>
        <taxon>Enterococcaceae</taxon>
        <taxon>Vagococcus</taxon>
    </lineage>
</organism>
<evidence type="ECO:0000256" key="1">
    <source>
        <dbReference type="ARBA" id="ARBA00000073"/>
    </source>
</evidence>
<sequence length="310" mass="35224">MPKNKAKQPSKQPTKQASNQFFVVTEETTLLPFLVQEVKGKSRNAVKSILTRGQVSVDGKEVTQHNHPLIPGQRVMILDNKTAMSEKALVGIEIIYEDEDIIMIEKEAGMLSIAAQNNFEVTAHNQLMGYVKKDHPKNRIFVVHRLDKDTSGIMLFAKNEPTKKVLQDKWKELVTERIYTALVEGDVKRKSGTIESWLTENKNFKMFSCPFDNGGKQAITHYKKIRGNRNYSLLEVSLETGRKNQIRVHMEEIGHPIVGDKKYGAHGNPLKRLGLHATTLVFTHPISGKKMKFHSKVPKKFIQATKQDKQ</sequence>
<comment type="caution">
    <text evidence="7">The sequence shown here is derived from an EMBL/GenBank/DDBJ whole genome shotgun (WGS) entry which is preliminary data.</text>
</comment>
<comment type="function">
    <text evidence="5">Responsible for synthesis of pseudouridine from uracil.</text>
</comment>
<keyword evidence="4" id="KW-0694">RNA-binding</keyword>
<dbReference type="InterPro" id="IPR036986">
    <property type="entry name" value="S4_RNA-bd_sf"/>
</dbReference>
<evidence type="ECO:0000313" key="7">
    <source>
        <dbReference type="EMBL" id="MBO0477790.1"/>
    </source>
</evidence>
<feature type="domain" description="Pseudouridine synthase RsuA/RluA-like" evidence="6">
    <location>
        <begin position="100"/>
        <end position="251"/>
    </location>
</feature>
<evidence type="ECO:0000256" key="3">
    <source>
        <dbReference type="ARBA" id="ARBA00023235"/>
    </source>
</evidence>
<dbReference type="PANTHER" id="PTHR21600">
    <property type="entry name" value="MITOCHONDRIAL RNA PSEUDOURIDINE SYNTHASE"/>
    <property type="match status" value="1"/>
</dbReference>